<gene>
    <name evidence="1" type="ORF">EVG15_02580</name>
</gene>
<dbReference type="AlphaFoldDB" id="A0A519BP19"/>
<reference evidence="1 2" key="1">
    <citation type="journal article" date="2019" name="ISME J.">
        <title>Insights into ecological role of a new deltaproteobacterial order Candidatus Acidulodesulfobacterales by metagenomics and metatranscriptomics.</title>
        <authorList>
            <person name="Tan S."/>
            <person name="Liu J."/>
            <person name="Fang Y."/>
            <person name="Hedlund B.P."/>
            <person name="Lian Z.H."/>
            <person name="Huang L.Y."/>
            <person name="Li J.T."/>
            <person name="Huang L.N."/>
            <person name="Li W.J."/>
            <person name="Jiang H.C."/>
            <person name="Dong H.L."/>
            <person name="Shu W.S."/>
        </authorList>
    </citation>
    <scope>NUCLEOTIDE SEQUENCE [LARGE SCALE GENOMIC DNA]</scope>
    <source>
        <strain evidence="1">AP1</strain>
    </source>
</reference>
<proteinExistence type="predicted"/>
<name>A0A519BP19_9DELT</name>
<organism evidence="1 2">
    <name type="scientific">Candidatus Acididesulfobacter diazotrophicus</name>
    <dbReference type="NCBI Taxonomy" id="2597226"/>
    <lineage>
        <taxon>Bacteria</taxon>
        <taxon>Deltaproteobacteria</taxon>
        <taxon>Candidatus Acidulodesulfobacterales</taxon>
        <taxon>Candidatus Acididesulfobacter</taxon>
    </lineage>
</organism>
<accession>A0A519BP19</accession>
<dbReference type="InterPro" id="IPR024524">
    <property type="entry name" value="DUF3800"/>
</dbReference>
<dbReference type="EMBL" id="SGBB01000003">
    <property type="protein sequence ID" value="RZD19008.1"/>
    <property type="molecule type" value="Genomic_DNA"/>
</dbReference>
<dbReference type="Proteomes" id="UP000319296">
    <property type="component" value="Unassembled WGS sequence"/>
</dbReference>
<protein>
    <submittedName>
        <fullName evidence="1">DUF3800 domain-containing protein</fullName>
    </submittedName>
</protein>
<evidence type="ECO:0000313" key="2">
    <source>
        <dbReference type="Proteomes" id="UP000319296"/>
    </source>
</evidence>
<sequence length="224" mass="26086">MILLISNDSHIRRYLLIIFIDDSGDPGFKVTKGSSAVFVIALVIFDDPLDAEETALKIKRLRQKLNRPEKFEFKFNKCSKDFRCMFLDTITGARFRVRAIVMPKNNIYGKELRRSKESFYNYAIKMVLKHSDNTIIDAKIRIDGHGDRKFKQAMNNYLRKELNSPGKTIFTNLKIIDSKENVLIQLADMVAGAIHRSYYNDKTDKDLYKSMIAEKIENEWKFGK</sequence>
<comment type="caution">
    <text evidence="1">The sequence shown here is derived from an EMBL/GenBank/DDBJ whole genome shotgun (WGS) entry which is preliminary data.</text>
</comment>
<dbReference type="Pfam" id="PF12686">
    <property type="entry name" value="DUF3800"/>
    <property type="match status" value="1"/>
</dbReference>
<evidence type="ECO:0000313" key="1">
    <source>
        <dbReference type="EMBL" id="RZD19008.1"/>
    </source>
</evidence>